<protein>
    <submittedName>
        <fullName evidence="1">Uncharacterized protein</fullName>
    </submittedName>
</protein>
<dbReference type="AlphaFoldDB" id="A0A9P5Q5W2"/>
<proteinExistence type="predicted"/>
<dbReference type="Proteomes" id="UP000772434">
    <property type="component" value="Unassembled WGS sequence"/>
</dbReference>
<keyword evidence="2" id="KW-1185">Reference proteome</keyword>
<dbReference type="OrthoDB" id="2751409at2759"/>
<dbReference type="EMBL" id="JADNRY010000012">
    <property type="protein sequence ID" value="KAF9074652.1"/>
    <property type="molecule type" value="Genomic_DNA"/>
</dbReference>
<name>A0A9P5Q5W2_9AGAR</name>
<sequence length="397" mass="44128">MQFKQLTLVDNVGVGIEIVGDLAALVVRDLSFGHHIRDKVLILDWKRGIVRAELYTNSRRYQSAIFLTPDIVLVTNAHERCLEIWRIPAINETATMPFICGTPELSLAMPAIHPGFVVSEFACRGAPNPALTIPNTSRPFHSSATTAILVFHLTISPIDPRVPIPFIFFAHRKTFLDLLATAAAGKELSNSNESLNPLSPTSNTIPVLAPPIPWSAWGRPVTRWLHARNIPTEWITSTSGQRFAFVSTHAPALPQPIVVLDFNEHHVKKVTADQKNDLPPYHGAFTPSKVLRESQTQTGHTGNVTNTTNTTASIAIESIDDSQRKLWRRVWLETVPDAYAKMAVFREEVGGHLPYVAVKSEKLYDFHGVLMDDERIIGIKRNRVLSGVESIEVIHMG</sequence>
<accession>A0A9P5Q5W2</accession>
<comment type="caution">
    <text evidence="1">The sequence shown here is derived from an EMBL/GenBank/DDBJ whole genome shotgun (WGS) entry which is preliminary data.</text>
</comment>
<gene>
    <name evidence="1" type="ORF">BDP27DRAFT_144272</name>
</gene>
<organism evidence="1 2">
    <name type="scientific">Rhodocollybia butyracea</name>
    <dbReference type="NCBI Taxonomy" id="206335"/>
    <lineage>
        <taxon>Eukaryota</taxon>
        <taxon>Fungi</taxon>
        <taxon>Dikarya</taxon>
        <taxon>Basidiomycota</taxon>
        <taxon>Agaricomycotina</taxon>
        <taxon>Agaricomycetes</taxon>
        <taxon>Agaricomycetidae</taxon>
        <taxon>Agaricales</taxon>
        <taxon>Marasmiineae</taxon>
        <taxon>Omphalotaceae</taxon>
        <taxon>Rhodocollybia</taxon>
    </lineage>
</organism>
<evidence type="ECO:0000313" key="1">
    <source>
        <dbReference type="EMBL" id="KAF9074652.1"/>
    </source>
</evidence>
<evidence type="ECO:0000313" key="2">
    <source>
        <dbReference type="Proteomes" id="UP000772434"/>
    </source>
</evidence>
<reference evidence="1" key="1">
    <citation type="submission" date="2020-11" db="EMBL/GenBank/DDBJ databases">
        <authorList>
            <consortium name="DOE Joint Genome Institute"/>
            <person name="Ahrendt S."/>
            <person name="Riley R."/>
            <person name="Andreopoulos W."/>
            <person name="Labutti K."/>
            <person name="Pangilinan J."/>
            <person name="Ruiz-Duenas F.J."/>
            <person name="Barrasa J.M."/>
            <person name="Sanchez-Garcia M."/>
            <person name="Camarero S."/>
            <person name="Miyauchi S."/>
            <person name="Serrano A."/>
            <person name="Linde D."/>
            <person name="Babiker R."/>
            <person name="Drula E."/>
            <person name="Ayuso-Fernandez I."/>
            <person name="Pacheco R."/>
            <person name="Padilla G."/>
            <person name="Ferreira P."/>
            <person name="Barriuso J."/>
            <person name="Kellner H."/>
            <person name="Castanera R."/>
            <person name="Alfaro M."/>
            <person name="Ramirez L."/>
            <person name="Pisabarro A.G."/>
            <person name="Kuo A."/>
            <person name="Tritt A."/>
            <person name="Lipzen A."/>
            <person name="He G."/>
            <person name="Yan M."/>
            <person name="Ng V."/>
            <person name="Cullen D."/>
            <person name="Martin F."/>
            <person name="Rosso M.-N."/>
            <person name="Henrissat B."/>
            <person name="Hibbett D."/>
            <person name="Martinez A.T."/>
            <person name="Grigoriev I.V."/>
        </authorList>
    </citation>
    <scope>NUCLEOTIDE SEQUENCE</scope>
    <source>
        <strain evidence="1">AH 40177</strain>
    </source>
</reference>